<accession>A0A834WWS9</accession>
<dbReference type="EMBL" id="JAAIUW010000005">
    <property type="protein sequence ID" value="KAF7833353.1"/>
    <property type="molecule type" value="Genomic_DNA"/>
</dbReference>
<organism evidence="1 2">
    <name type="scientific">Senna tora</name>
    <dbReference type="NCBI Taxonomy" id="362788"/>
    <lineage>
        <taxon>Eukaryota</taxon>
        <taxon>Viridiplantae</taxon>
        <taxon>Streptophyta</taxon>
        <taxon>Embryophyta</taxon>
        <taxon>Tracheophyta</taxon>
        <taxon>Spermatophyta</taxon>
        <taxon>Magnoliopsida</taxon>
        <taxon>eudicotyledons</taxon>
        <taxon>Gunneridae</taxon>
        <taxon>Pentapetalae</taxon>
        <taxon>rosids</taxon>
        <taxon>fabids</taxon>
        <taxon>Fabales</taxon>
        <taxon>Fabaceae</taxon>
        <taxon>Caesalpinioideae</taxon>
        <taxon>Cassia clade</taxon>
        <taxon>Senna</taxon>
    </lineage>
</organism>
<keyword evidence="2" id="KW-1185">Reference proteome</keyword>
<comment type="caution">
    <text evidence="1">The sequence shown here is derived from an EMBL/GenBank/DDBJ whole genome shotgun (WGS) entry which is preliminary data.</text>
</comment>
<dbReference type="Proteomes" id="UP000634136">
    <property type="component" value="Unassembled WGS sequence"/>
</dbReference>
<proteinExistence type="predicted"/>
<protein>
    <submittedName>
        <fullName evidence="1">Uncharacterized protein</fullName>
    </submittedName>
</protein>
<evidence type="ECO:0000313" key="2">
    <source>
        <dbReference type="Proteomes" id="UP000634136"/>
    </source>
</evidence>
<name>A0A834WWS9_9FABA</name>
<dbReference type="AlphaFoldDB" id="A0A834WWS9"/>
<gene>
    <name evidence="1" type="ORF">G2W53_015686</name>
</gene>
<sequence>MAGPNTDKRNAAMILDNIEQKLTGWKSRMVS</sequence>
<reference evidence="1" key="1">
    <citation type="submission" date="2020-09" db="EMBL/GenBank/DDBJ databases">
        <title>Genome-Enabled Discovery of Anthraquinone Biosynthesis in Senna tora.</title>
        <authorList>
            <person name="Kang S.-H."/>
            <person name="Pandey R.P."/>
            <person name="Lee C.-M."/>
            <person name="Sim J.-S."/>
            <person name="Jeong J.-T."/>
            <person name="Choi B.-S."/>
            <person name="Jung M."/>
            <person name="Ginzburg D."/>
            <person name="Zhao K."/>
            <person name="Won S.Y."/>
            <person name="Oh T.-J."/>
            <person name="Yu Y."/>
            <person name="Kim N.-H."/>
            <person name="Lee O.R."/>
            <person name="Lee T.-H."/>
            <person name="Bashyal P."/>
            <person name="Kim T.-S."/>
            <person name="Lee W.-H."/>
            <person name="Kawkins C."/>
            <person name="Kim C.-K."/>
            <person name="Kim J.S."/>
            <person name="Ahn B.O."/>
            <person name="Rhee S.Y."/>
            <person name="Sohng J.K."/>
        </authorList>
    </citation>
    <scope>NUCLEOTIDE SEQUENCE</scope>
    <source>
        <tissue evidence="1">Leaf</tissue>
    </source>
</reference>
<evidence type="ECO:0000313" key="1">
    <source>
        <dbReference type="EMBL" id="KAF7833353.1"/>
    </source>
</evidence>